<dbReference type="SUPFAM" id="SSF57667">
    <property type="entry name" value="beta-beta-alpha zinc fingers"/>
    <property type="match status" value="1"/>
</dbReference>
<dbReference type="Proteomes" id="UP000748756">
    <property type="component" value="Unassembled WGS sequence"/>
</dbReference>
<dbReference type="PROSITE" id="PS50157">
    <property type="entry name" value="ZINC_FINGER_C2H2_2"/>
    <property type="match status" value="1"/>
</dbReference>
<keyword evidence="1" id="KW-0863">Zinc-finger</keyword>
<name>A0A9P5S2L6_9FUNG</name>
<sequence>TFGGLNEPTFLGGSKYGMYPPNWSHSRPLGTRSKPVMTRRRSQTLLEKQCVPMSSSTISPSLPQSPIMSRRRSQALLGQNALHSVSKRMTGPSMVTKPKPLPFARLSTSKSWLSASADGVRSSTISPSSPLNPPNSGATMSLRPPSSSSRYTPLICEICKKEYANNSTLRRHGKIHAYANASSAARKISKPRPSSTPISPSSGPIEVAGNSAMSTLVHGDGSSPATGLNSGGVSTMSSALAAVNTHLLSSFWPYRDSPAPTLPSNLMTAASISTSSAAGGTLQGAAAAAATMMMPGYNPGYDPTIKKPECVGCNKPFARRDTVILHIKNQKRKWDLLCSMLPTLAASVSSTSSISAAHGSGSSADCGDASNSNAEDSDDDDAGSSNSRNRRTPSGPKGGKLASSAAQRRSVRQKKAHPFRVAEKLWQSTLQKKKIHFGAYKKTPPTAMTMRTVKRASATEFAGHDRKSRSSLSFGYGGHDDDEFDHNMHVDKHHSHQHQNQSGDIEIMNAYMKADDDDEEDGGGNEDEDRWPSEEALEGMNNATKVRWMMKMAVVPPCWSERKVRIFGIHGEVEEAVLQDG</sequence>
<dbReference type="OrthoDB" id="2435071at2759"/>
<feature type="non-terminal residue" evidence="4">
    <location>
        <position position="1"/>
    </location>
</feature>
<reference evidence="4" key="1">
    <citation type="journal article" date="2020" name="Fungal Divers.">
        <title>Resolving the Mortierellaceae phylogeny through synthesis of multi-gene phylogenetics and phylogenomics.</title>
        <authorList>
            <person name="Vandepol N."/>
            <person name="Liber J."/>
            <person name="Desiro A."/>
            <person name="Na H."/>
            <person name="Kennedy M."/>
            <person name="Barry K."/>
            <person name="Grigoriev I.V."/>
            <person name="Miller A.N."/>
            <person name="O'Donnell K."/>
            <person name="Stajich J.E."/>
            <person name="Bonito G."/>
        </authorList>
    </citation>
    <scope>NUCLEOTIDE SEQUENCE</scope>
    <source>
        <strain evidence="4">NRRL 6426</strain>
    </source>
</reference>
<dbReference type="EMBL" id="JAAAUQ010000204">
    <property type="protein sequence ID" value="KAF9153001.1"/>
    <property type="molecule type" value="Genomic_DNA"/>
</dbReference>
<evidence type="ECO:0000313" key="5">
    <source>
        <dbReference type="Proteomes" id="UP000748756"/>
    </source>
</evidence>
<evidence type="ECO:0000259" key="3">
    <source>
        <dbReference type="PROSITE" id="PS50157"/>
    </source>
</evidence>
<feature type="region of interest" description="Disordered" evidence="2">
    <location>
        <begin position="458"/>
        <end position="478"/>
    </location>
</feature>
<feature type="region of interest" description="Disordered" evidence="2">
    <location>
        <begin position="120"/>
        <end position="148"/>
    </location>
</feature>
<dbReference type="InterPro" id="IPR036236">
    <property type="entry name" value="Znf_C2H2_sf"/>
</dbReference>
<organism evidence="4 5">
    <name type="scientific">Linnemannia schmuckeri</name>
    <dbReference type="NCBI Taxonomy" id="64567"/>
    <lineage>
        <taxon>Eukaryota</taxon>
        <taxon>Fungi</taxon>
        <taxon>Fungi incertae sedis</taxon>
        <taxon>Mucoromycota</taxon>
        <taxon>Mortierellomycotina</taxon>
        <taxon>Mortierellomycetes</taxon>
        <taxon>Mortierellales</taxon>
        <taxon>Mortierellaceae</taxon>
        <taxon>Linnemannia</taxon>
    </lineage>
</organism>
<dbReference type="InterPro" id="IPR013087">
    <property type="entry name" value="Znf_C2H2_type"/>
</dbReference>
<feature type="region of interest" description="Disordered" evidence="2">
    <location>
        <begin position="515"/>
        <end position="536"/>
    </location>
</feature>
<dbReference type="PROSITE" id="PS00028">
    <property type="entry name" value="ZINC_FINGER_C2H2_1"/>
    <property type="match status" value="1"/>
</dbReference>
<feature type="region of interest" description="Disordered" evidence="2">
    <location>
        <begin position="354"/>
        <end position="418"/>
    </location>
</feature>
<comment type="caution">
    <text evidence="4">The sequence shown here is derived from an EMBL/GenBank/DDBJ whole genome shotgun (WGS) entry which is preliminary data.</text>
</comment>
<dbReference type="GO" id="GO:0008270">
    <property type="term" value="F:zinc ion binding"/>
    <property type="evidence" value="ECO:0007669"/>
    <property type="project" value="UniProtKB-KW"/>
</dbReference>
<accession>A0A9P5S2L6</accession>
<feature type="compositionally biased region" description="Low complexity" evidence="2">
    <location>
        <begin position="354"/>
        <end position="374"/>
    </location>
</feature>
<feature type="compositionally biased region" description="Low complexity" evidence="2">
    <location>
        <begin position="191"/>
        <end position="205"/>
    </location>
</feature>
<protein>
    <recommendedName>
        <fullName evidence="3">C2H2-type domain-containing protein</fullName>
    </recommendedName>
</protein>
<gene>
    <name evidence="4" type="ORF">BG015_004288</name>
</gene>
<dbReference type="Pfam" id="PF00096">
    <property type="entry name" value="zf-C2H2"/>
    <property type="match status" value="1"/>
</dbReference>
<keyword evidence="1" id="KW-0862">Zinc</keyword>
<evidence type="ECO:0000313" key="4">
    <source>
        <dbReference type="EMBL" id="KAF9153001.1"/>
    </source>
</evidence>
<keyword evidence="5" id="KW-1185">Reference proteome</keyword>
<evidence type="ECO:0000256" key="2">
    <source>
        <dbReference type="SAM" id="MobiDB-lite"/>
    </source>
</evidence>
<feature type="compositionally biased region" description="Basic residues" evidence="2">
    <location>
        <begin position="409"/>
        <end position="418"/>
    </location>
</feature>
<feature type="compositionally biased region" description="Acidic residues" evidence="2">
    <location>
        <begin position="515"/>
        <end position="529"/>
    </location>
</feature>
<feature type="region of interest" description="Disordered" evidence="2">
    <location>
        <begin position="184"/>
        <end position="207"/>
    </location>
</feature>
<keyword evidence="1" id="KW-0479">Metal-binding</keyword>
<dbReference type="AlphaFoldDB" id="A0A9P5S2L6"/>
<proteinExistence type="predicted"/>
<feature type="domain" description="C2H2-type" evidence="3">
    <location>
        <begin position="154"/>
        <end position="181"/>
    </location>
</feature>
<evidence type="ECO:0000256" key="1">
    <source>
        <dbReference type="PROSITE-ProRule" id="PRU00042"/>
    </source>
</evidence>